<dbReference type="Proteomes" id="UP000887566">
    <property type="component" value="Unplaced"/>
</dbReference>
<protein>
    <submittedName>
        <fullName evidence="2">Uncharacterized protein</fullName>
    </submittedName>
</protein>
<evidence type="ECO:0000313" key="1">
    <source>
        <dbReference type="Proteomes" id="UP000887566"/>
    </source>
</evidence>
<proteinExistence type="predicted"/>
<sequence length="120" mass="12754">MPCGAKLRNGFVKPGGLDGSLARSLRAKHSHSFPPQSKRFVVVRRARSYQRCELSSIHSVNWQFVFPSKTCGGTLSEVSSGGQHRQLATVVSPPSTLAPAIFGAAVLMAAQIASDPFTSA</sequence>
<evidence type="ECO:0000313" key="2">
    <source>
        <dbReference type="WBParaSite" id="PSAMB.scaffold2850size20903.g19472.t1"/>
    </source>
</evidence>
<organism evidence="1 2">
    <name type="scientific">Plectus sambesii</name>
    <dbReference type="NCBI Taxonomy" id="2011161"/>
    <lineage>
        <taxon>Eukaryota</taxon>
        <taxon>Metazoa</taxon>
        <taxon>Ecdysozoa</taxon>
        <taxon>Nematoda</taxon>
        <taxon>Chromadorea</taxon>
        <taxon>Plectida</taxon>
        <taxon>Plectina</taxon>
        <taxon>Plectoidea</taxon>
        <taxon>Plectidae</taxon>
        <taxon>Plectus</taxon>
    </lineage>
</organism>
<dbReference type="AlphaFoldDB" id="A0A914VZW6"/>
<reference evidence="2" key="1">
    <citation type="submission" date="2022-11" db="UniProtKB">
        <authorList>
            <consortium name="WormBaseParasite"/>
        </authorList>
    </citation>
    <scope>IDENTIFICATION</scope>
</reference>
<accession>A0A914VZW6</accession>
<name>A0A914VZW6_9BILA</name>
<keyword evidence="1" id="KW-1185">Reference proteome</keyword>
<dbReference type="WBParaSite" id="PSAMB.scaffold2850size20903.g19472.t1">
    <property type="protein sequence ID" value="PSAMB.scaffold2850size20903.g19472.t1"/>
    <property type="gene ID" value="PSAMB.scaffold2850size20903.g19472"/>
</dbReference>